<sequence>MYPSRQFGSRLVACRSSPRCVTRQIPRPQSRHQSTSTLGGGHWSTSHMAVGVVGGVVGTAVAYGIYSFTPAGRAASKINKAAIEANKTYQAAVVKLQSSKPSADQAVNSIKQFCYTYAVWVPGGKGYVDAVFADWDAVRDKHQEEADKIINDAYSQLKEISKSGLSMQTASRAYDVLGDVSKKIASLGSEAISDIIDNHPAAKEKFGPGIEKLQSMAKNYGPDVKKQVDQTWGQVKDILAGGVSASNLDKARRLIEEKVQEISRYGDEAWNKGLEAAKPYLDKNPKIKELIETNADSLKQSNFVELFQKVRSGNADDLQTYIQDTVEKAKKRASDTSGSLGLDKYLNMVPQGGDILEKLHHIGQIADKHKEEGEKLFKETLDEMMKILEKQSAKGKDIVEKAKKEVK</sequence>
<accession>A0A8K0J9A0</accession>
<dbReference type="EMBL" id="SRPY01000296">
    <property type="protein sequence ID" value="KAG5926142.1"/>
    <property type="molecule type" value="Genomic_DNA"/>
</dbReference>
<keyword evidence="2" id="KW-1185">Reference proteome</keyword>
<dbReference type="OrthoDB" id="3883941at2759"/>
<proteinExistence type="predicted"/>
<reference evidence="1" key="1">
    <citation type="journal article" date="2020" name="bioRxiv">
        <title>Whole genome comparisons of ergot fungi reveals the divergence and evolution of species within the genus Claviceps are the result of varying mechanisms driving genome evolution and host range expansion.</title>
        <authorList>
            <person name="Wyka S.A."/>
            <person name="Mondo S.J."/>
            <person name="Liu M."/>
            <person name="Dettman J."/>
            <person name="Nalam V."/>
            <person name="Broders K.D."/>
        </authorList>
    </citation>
    <scope>NUCLEOTIDE SEQUENCE</scope>
    <source>
        <strain evidence="1">CCC 489</strain>
    </source>
</reference>
<dbReference type="AlphaFoldDB" id="A0A8K0J9A0"/>
<evidence type="ECO:0000313" key="2">
    <source>
        <dbReference type="Proteomes" id="UP000811619"/>
    </source>
</evidence>
<organism evidence="1 2">
    <name type="scientific">Claviceps africana</name>
    <dbReference type="NCBI Taxonomy" id="83212"/>
    <lineage>
        <taxon>Eukaryota</taxon>
        <taxon>Fungi</taxon>
        <taxon>Dikarya</taxon>
        <taxon>Ascomycota</taxon>
        <taxon>Pezizomycotina</taxon>
        <taxon>Sordariomycetes</taxon>
        <taxon>Hypocreomycetidae</taxon>
        <taxon>Hypocreales</taxon>
        <taxon>Clavicipitaceae</taxon>
        <taxon>Claviceps</taxon>
    </lineage>
</organism>
<comment type="caution">
    <text evidence="1">The sequence shown here is derived from an EMBL/GenBank/DDBJ whole genome shotgun (WGS) entry which is preliminary data.</text>
</comment>
<gene>
    <name evidence="1" type="ORF">E4U42_003580</name>
</gene>
<evidence type="ECO:0000313" key="1">
    <source>
        <dbReference type="EMBL" id="KAG5926142.1"/>
    </source>
</evidence>
<name>A0A8K0J9A0_9HYPO</name>
<protein>
    <submittedName>
        <fullName evidence="1">Uncharacterized protein</fullName>
    </submittedName>
</protein>
<dbReference type="Proteomes" id="UP000811619">
    <property type="component" value="Unassembled WGS sequence"/>
</dbReference>